<keyword evidence="2" id="KW-1185">Reference proteome</keyword>
<sequence length="107" mass="11238">RCESWGWGVELSALLTPLGMIDGSDGVKRLPGAGYGSPPLSRETFGSQGVIKGRSNTADQGSSEGGSRASGGGTRRYESAQKGERTYDPRHVQAARQVSISAENRSP</sequence>
<name>A0ACB9W623_CHAAC</name>
<feature type="non-terminal residue" evidence="1">
    <location>
        <position position="1"/>
    </location>
</feature>
<organism evidence="1 2">
    <name type="scientific">Chaenocephalus aceratus</name>
    <name type="common">Blackfin icefish</name>
    <name type="synonym">Chaenichthys aceratus</name>
    <dbReference type="NCBI Taxonomy" id="36190"/>
    <lineage>
        <taxon>Eukaryota</taxon>
        <taxon>Metazoa</taxon>
        <taxon>Chordata</taxon>
        <taxon>Craniata</taxon>
        <taxon>Vertebrata</taxon>
        <taxon>Euteleostomi</taxon>
        <taxon>Actinopterygii</taxon>
        <taxon>Neopterygii</taxon>
        <taxon>Teleostei</taxon>
        <taxon>Neoteleostei</taxon>
        <taxon>Acanthomorphata</taxon>
        <taxon>Eupercaria</taxon>
        <taxon>Perciformes</taxon>
        <taxon>Notothenioidei</taxon>
        <taxon>Channichthyidae</taxon>
        <taxon>Chaenocephalus</taxon>
    </lineage>
</organism>
<dbReference type="Proteomes" id="UP001057452">
    <property type="component" value="Chromosome 18"/>
</dbReference>
<proteinExistence type="predicted"/>
<protein>
    <submittedName>
        <fullName evidence="1">Uncharacterized protein</fullName>
    </submittedName>
</protein>
<dbReference type="EMBL" id="CM043802">
    <property type="protein sequence ID" value="KAI4808111.1"/>
    <property type="molecule type" value="Genomic_DNA"/>
</dbReference>
<evidence type="ECO:0000313" key="1">
    <source>
        <dbReference type="EMBL" id="KAI4808111.1"/>
    </source>
</evidence>
<accession>A0ACB9W623</accession>
<comment type="caution">
    <text evidence="1">The sequence shown here is derived from an EMBL/GenBank/DDBJ whole genome shotgun (WGS) entry which is preliminary data.</text>
</comment>
<feature type="non-terminal residue" evidence="1">
    <location>
        <position position="107"/>
    </location>
</feature>
<gene>
    <name evidence="1" type="ORF">KUCAC02_000180</name>
</gene>
<reference evidence="1" key="1">
    <citation type="submission" date="2022-05" db="EMBL/GenBank/DDBJ databases">
        <title>Chromosome-level genome of Chaenocephalus aceratus.</title>
        <authorList>
            <person name="Park H."/>
        </authorList>
    </citation>
    <scope>NUCLEOTIDE SEQUENCE</scope>
    <source>
        <strain evidence="1">KU_202001</strain>
    </source>
</reference>
<evidence type="ECO:0000313" key="2">
    <source>
        <dbReference type="Proteomes" id="UP001057452"/>
    </source>
</evidence>